<dbReference type="EMBL" id="JAIXMP010000041">
    <property type="protein sequence ID" value="KAI9247663.1"/>
    <property type="molecule type" value="Genomic_DNA"/>
</dbReference>
<comment type="caution">
    <text evidence="1">The sequence shown here is derived from an EMBL/GenBank/DDBJ whole genome shotgun (WGS) entry which is preliminary data.</text>
</comment>
<protein>
    <submittedName>
        <fullName evidence="1">Uncharacterized protein</fullName>
    </submittedName>
</protein>
<sequence>MDLSEIFMEYRRKAIRKAGQLDQGLICDREYHTAVDRLSQVGNMLKPEVWEVTNSEIKKEYKLEPLDPNHVKWYHKIGETARSSVADAKKSLTNMEY</sequence>
<reference evidence="1" key="2">
    <citation type="submission" date="2023-02" db="EMBL/GenBank/DDBJ databases">
        <authorList>
            <consortium name="DOE Joint Genome Institute"/>
            <person name="Mondo S.J."/>
            <person name="Chang Y."/>
            <person name="Wang Y."/>
            <person name="Ahrendt S."/>
            <person name="Andreopoulos W."/>
            <person name="Barry K."/>
            <person name="Beard J."/>
            <person name="Benny G.L."/>
            <person name="Blankenship S."/>
            <person name="Bonito G."/>
            <person name="Cuomo C."/>
            <person name="Desiro A."/>
            <person name="Gervers K.A."/>
            <person name="Hundley H."/>
            <person name="Kuo A."/>
            <person name="LaButti K."/>
            <person name="Lang B.F."/>
            <person name="Lipzen A."/>
            <person name="O'Donnell K."/>
            <person name="Pangilinan J."/>
            <person name="Reynolds N."/>
            <person name="Sandor L."/>
            <person name="Smith M.W."/>
            <person name="Tsang A."/>
            <person name="Grigoriev I.V."/>
            <person name="Stajich J.E."/>
            <person name="Spatafora J.W."/>
        </authorList>
    </citation>
    <scope>NUCLEOTIDE SEQUENCE</scope>
    <source>
        <strain evidence="1">RSA 2281</strain>
    </source>
</reference>
<evidence type="ECO:0000313" key="2">
    <source>
        <dbReference type="Proteomes" id="UP001209540"/>
    </source>
</evidence>
<gene>
    <name evidence="1" type="ORF">BDA99DRAFT_565035</name>
</gene>
<dbReference type="AlphaFoldDB" id="A0AAD5P8K7"/>
<name>A0AAD5P8K7_9FUNG</name>
<evidence type="ECO:0000313" key="1">
    <source>
        <dbReference type="EMBL" id="KAI9247663.1"/>
    </source>
</evidence>
<accession>A0AAD5P8K7</accession>
<proteinExistence type="predicted"/>
<keyword evidence="2" id="KW-1185">Reference proteome</keyword>
<dbReference type="Proteomes" id="UP001209540">
    <property type="component" value="Unassembled WGS sequence"/>
</dbReference>
<organism evidence="1 2">
    <name type="scientific">Phascolomyces articulosus</name>
    <dbReference type="NCBI Taxonomy" id="60185"/>
    <lineage>
        <taxon>Eukaryota</taxon>
        <taxon>Fungi</taxon>
        <taxon>Fungi incertae sedis</taxon>
        <taxon>Mucoromycota</taxon>
        <taxon>Mucoromycotina</taxon>
        <taxon>Mucoromycetes</taxon>
        <taxon>Mucorales</taxon>
        <taxon>Lichtheimiaceae</taxon>
        <taxon>Phascolomyces</taxon>
    </lineage>
</organism>
<reference evidence="1" key="1">
    <citation type="journal article" date="2022" name="IScience">
        <title>Evolution of zygomycete secretomes and the origins of terrestrial fungal ecologies.</title>
        <authorList>
            <person name="Chang Y."/>
            <person name="Wang Y."/>
            <person name="Mondo S."/>
            <person name="Ahrendt S."/>
            <person name="Andreopoulos W."/>
            <person name="Barry K."/>
            <person name="Beard J."/>
            <person name="Benny G.L."/>
            <person name="Blankenship S."/>
            <person name="Bonito G."/>
            <person name="Cuomo C."/>
            <person name="Desiro A."/>
            <person name="Gervers K.A."/>
            <person name="Hundley H."/>
            <person name="Kuo A."/>
            <person name="LaButti K."/>
            <person name="Lang B.F."/>
            <person name="Lipzen A."/>
            <person name="O'Donnell K."/>
            <person name="Pangilinan J."/>
            <person name="Reynolds N."/>
            <person name="Sandor L."/>
            <person name="Smith M.E."/>
            <person name="Tsang A."/>
            <person name="Grigoriev I.V."/>
            <person name="Stajich J.E."/>
            <person name="Spatafora J.W."/>
        </authorList>
    </citation>
    <scope>NUCLEOTIDE SEQUENCE</scope>
    <source>
        <strain evidence="1">RSA 2281</strain>
    </source>
</reference>